<dbReference type="AlphaFoldDB" id="A0A2K1QSW8"/>
<gene>
    <name evidence="3" type="ORF">CAC42_3619</name>
</gene>
<feature type="compositionally biased region" description="Polar residues" evidence="2">
    <location>
        <begin position="226"/>
        <end position="235"/>
    </location>
</feature>
<feature type="region of interest" description="Disordered" evidence="2">
    <location>
        <begin position="1"/>
        <end position="72"/>
    </location>
</feature>
<feature type="region of interest" description="Disordered" evidence="2">
    <location>
        <begin position="200"/>
        <end position="246"/>
    </location>
</feature>
<comment type="caution">
    <text evidence="3">The sequence shown here is derived from an EMBL/GenBank/DDBJ whole genome shotgun (WGS) entry which is preliminary data.</text>
</comment>
<evidence type="ECO:0000313" key="3">
    <source>
        <dbReference type="EMBL" id="PNS18174.1"/>
    </source>
</evidence>
<name>A0A2K1QSW8_9PEZI</name>
<dbReference type="Proteomes" id="UP000243797">
    <property type="component" value="Unassembled WGS sequence"/>
</dbReference>
<keyword evidence="1" id="KW-0175">Coiled coil</keyword>
<feature type="region of interest" description="Disordered" evidence="2">
    <location>
        <begin position="127"/>
        <end position="161"/>
    </location>
</feature>
<sequence>MPLTIKPPRHPSTSEALPGTHPSSAAPSRDVSPVPPLASPISPKLAPARQLAPQSTNVSLIDKPPSLPFSGEDATDAIALRAAISSLQVQRKRAEDDVKTLQRIRDDALARPDDFQKHVVETAMKQMKRPAKFDPHAVQEADDVEVQDTPPQMFPTIPQPQDVVRCPPINWAKYNIVGEPLDRMHNAQQIAEYKPGAGVTAAYDPATDKLEHQQTVGSRGGRKDSGASTGTQSSDLRPFTKSAGSK</sequence>
<dbReference type="EMBL" id="NKHZ01000045">
    <property type="protein sequence ID" value="PNS18174.1"/>
    <property type="molecule type" value="Genomic_DNA"/>
</dbReference>
<feature type="coiled-coil region" evidence="1">
    <location>
        <begin position="77"/>
        <end position="111"/>
    </location>
</feature>
<accession>A0A2K1QSW8</accession>
<proteinExistence type="predicted"/>
<evidence type="ECO:0000256" key="2">
    <source>
        <dbReference type="SAM" id="MobiDB-lite"/>
    </source>
</evidence>
<reference evidence="3 4" key="1">
    <citation type="submission" date="2017-06" db="EMBL/GenBank/DDBJ databases">
        <title>Draft genome sequence of a variant of Elsinoe murrayae.</title>
        <authorList>
            <person name="Cheng Q."/>
        </authorList>
    </citation>
    <scope>NUCLEOTIDE SEQUENCE [LARGE SCALE GENOMIC DNA]</scope>
    <source>
        <strain evidence="3 4">CQ-2017a</strain>
    </source>
</reference>
<organism evidence="3 4">
    <name type="scientific">Sphaceloma murrayae</name>
    <dbReference type="NCBI Taxonomy" id="2082308"/>
    <lineage>
        <taxon>Eukaryota</taxon>
        <taxon>Fungi</taxon>
        <taxon>Dikarya</taxon>
        <taxon>Ascomycota</taxon>
        <taxon>Pezizomycotina</taxon>
        <taxon>Dothideomycetes</taxon>
        <taxon>Dothideomycetidae</taxon>
        <taxon>Myriangiales</taxon>
        <taxon>Elsinoaceae</taxon>
        <taxon>Sphaceloma</taxon>
    </lineage>
</organism>
<feature type="compositionally biased region" description="Polar residues" evidence="2">
    <location>
        <begin position="11"/>
        <end position="26"/>
    </location>
</feature>
<evidence type="ECO:0000256" key="1">
    <source>
        <dbReference type="SAM" id="Coils"/>
    </source>
</evidence>
<dbReference type="InParanoid" id="A0A2K1QSW8"/>
<keyword evidence="4" id="KW-1185">Reference proteome</keyword>
<protein>
    <submittedName>
        <fullName evidence="3">Chitin synthase 3</fullName>
    </submittedName>
</protein>
<dbReference type="OrthoDB" id="20473at2759"/>
<evidence type="ECO:0000313" key="4">
    <source>
        <dbReference type="Proteomes" id="UP000243797"/>
    </source>
</evidence>